<evidence type="ECO:0000256" key="6">
    <source>
        <dbReference type="ARBA" id="ARBA00023077"/>
    </source>
</evidence>
<comment type="subcellular location">
    <subcellularLocation>
        <location evidence="1 10">Cell outer membrane</location>
        <topology evidence="1 10">Multi-pass membrane protein</topology>
    </subcellularLocation>
</comment>
<dbReference type="Gene3D" id="2.170.130.10">
    <property type="entry name" value="TonB-dependent receptor, plug domain"/>
    <property type="match status" value="1"/>
</dbReference>
<dbReference type="GO" id="GO:0009279">
    <property type="term" value="C:cell outer membrane"/>
    <property type="evidence" value="ECO:0007669"/>
    <property type="project" value="UniProtKB-SubCell"/>
</dbReference>
<dbReference type="Proteomes" id="UP000256708">
    <property type="component" value="Unassembled WGS sequence"/>
</dbReference>
<dbReference type="SUPFAM" id="SSF49452">
    <property type="entry name" value="Starch-binding domain-like"/>
    <property type="match status" value="1"/>
</dbReference>
<keyword evidence="3 10" id="KW-1134">Transmembrane beta strand</keyword>
<evidence type="ECO:0000259" key="13">
    <source>
        <dbReference type="Pfam" id="PF07715"/>
    </source>
</evidence>
<dbReference type="SUPFAM" id="SSF56935">
    <property type="entry name" value="Porins"/>
    <property type="match status" value="1"/>
</dbReference>
<dbReference type="InterPro" id="IPR036942">
    <property type="entry name" value="Beta-barrel_TonB_sf"/>
</dbReference>
<comment type="caution">
    <text evidence="14">The sequence shown here is derived from an EMBL/GenBank/DDBJ whole genome shotgun (WGS) entry which is preliminary data.</text>
</comment>
<name>A0A3D8L9Z9_9BACT</name>
<proteinExistence type="inferred from homology"/>
<dbReference type="OrthoDB" id="9812892at2"/>
<dbReference type="InterPro" id="IPR039426">
    <property type="entry name" value="TonB-dep_rcpt-like"/>
</dbReference>
<dbReference type="InterPro" id="IPR037066">
    <property type="entry name" value="Plug_dom_sf"/>
</dbReference>
<dbReference type="InterPro" id="IPR000531">
    <property type="entry name" value="Beta-barrel_TonB"/>
</dbReference>
<evidence type="ECO:0000259" key="12">
    <source>
        <dbReference type="Pfam" id="PF00593"/>
    </source>
</evidence>
<evidence type="ECO:0000256" key="10">
    <source>
        <dbReference type="PROSITE-ProRule" id="PRU01360"/>
    </source>
</evidence>
<keyword evidence="5" id="KW-0732">Signal</keyword>
<keyword evidence="2 10" id="KW-0813">Transport</keyword>
<dbReference type="RefSeq" id="WP_115566541.1">
    <property type="nucleotide sequence ID" value="NZ_QRGR01000017.1"/>
</dbReference>
<dbReference type="EMBL" id="QRGR01000017">
    <property type="protein sequence ID" value="RDV14251.1"/>
    <property type="molecule type" value="Genomic_DNA"/>
</dbReference>
<dbReference type="AlphaFoldDB" id="A0A3D8L9Z9"/>
<keyword evidence="9 10" id="KW-0998">Cell outer membrane</keyword>
<feature type="domain" description="TonB-dependent receptor plug" evidence="13">
    <location>
        <begin position="125"/>
        <end position="229"/>
    </location>
</feature>
<keyword evidence="15" id="KW-1185">Reference proteome</keyword>
<dbReference type="Pfam" id="PF07715">
    <property type="entry name" value="Plug"/>
    <property type="match status" value="1"/>
</dbReference>
<accession>A0A3D8L9Z9</accession>
<reference evidence="15" key="1">
    <citation type="submission" date="2018-08" db="EMBL/GenBank/DDBJ databases">
        <authorList>
            <person name="Liu Z.-W."/>
            <person name="Du Z.-J."/>
        </authorList>
    </citation>
    <scope>NUCLEOTIDE SEQUENCE [LARGE SCALE GENOMIC DNA]</scope>
    <source>
        <strain evidence="15">H4X</strain>
    </source>
</reference>
<evidence type="ECO:0000256" key="9">
    <source>
        <dbReference type="ARBA" id="ARBA00023237"/>
    </source>
</evidence>
<evidence type="ECO:0000256" key="7">
    <source>
        <dbReference type="ARBA" id="ARBA00023136"/>
    </source>
</evidence>
<dbReference type="PANTHER" id="PTHR30069:SF29">
    <property type="entry name" value="HEMOGLOBIN AND HEMOGLOBIN-HAPTOGLOBIN-BINDING PROTEIN 1-RELATED"/>
    <property type="match status" value="1"/>
</dbReference>
<evidence type="ECO:0000256" key="8">
    <source>
        <dbReference type="ARBA" id="ARBA00023170"/>
    </source>
</evidence>
<evidence type="ECO:0000313" key="14">
    <source>
        <dbReference type="EMBL" id="RDV14251.1"/>
    </source>
</evidence>
<gene>
    <name evidence="14" type="ORF">DXT99_15790</name>
</gene>
<dbReference type="Pfam" id="PF00593">
    <property type="entry name" value="TonB_dep_Rec_b-barrel"/>
    <property type="match status" value="1"/>
</dbReference>
<evidence type="ECO:0000256" key="11">
    <source>
        <dbReference type="RuleBase" id="RU003357"/>
    </source>
</evidence>
<keyword evidence="4 10" id="KW-0812">Transmembrane</keyword>
<keyword evidence="8 14" id="KW-0675">Receptor</keyword>
<dbReference type="GO" id="GO:0030246">
    <property type="term" value="F:carbohydrate binding"/>
    <property type="evidence" value="ECO:0007669"/>
    <property type="project" value="InterPro"/>
</dbReference>
<evidence type="ECO:0000256" key="3">
    <source>
        <dbReference type="ARBA" id="ARBA00022452"/>
    </source>
</evidence>
<keyword evidence="7 10" id="KW-0472">Membrane</keyword>
<sequence length="791" mass="89307">MKVFIRVQVLLLFFLFLFSAAYGQKATGKLQGVVRDSLGAAVPFSTVFIKEIAKGVAADENGGFVLNNIPSGTYKVNFFCQGYTTVERQLTIKPDSLTYITVQLREKAILIKDVVITAKSEVAEVKELPFAVASIDAKSFHNSSSDVNTILDQTAGIRIREEGGLGSGFDLNLNGLSGNQVKFFIDGVPMEFFSQSMSLNNFPANIIDRIEVYKGVVPINLGSDALGGAINIITRQSHKNYVDASYSFGSFNTHRASFNSQIINQKTGFMVKSSAFYNHSDNNYWTNVSLHDPNTGKYSEPQDVRRFHDAYSSKMVQLQAGWRNKKLADELLFGVTVSGNRDDVQHAISLDRVFGAVYTKSSSVMPSLQYRKYDFLTKGLAVKAFASYGMHQNAVSDTSSRQYDWLGNYTIKNNKEIGEASWQKSLFSFDDRTYLASVSADYQLRENHQLSFNYTQNYLNRTGEDPLRRTKGPFEDPNILDKKTFGLSHTLKLFDQKWVTTTFGKFYLLDARVANVDYNNVETEVASDFRKPGFGLASTYHFSDAFQVKSSFEKAYRIPSGYEMFGDGLLLLNNPFLLPEQSYNGNLGVLFSKKIDKLAVQAESNLFIRDSKNMIRIEGTGILSQFVNVSDARSSGIEGGVNLDYNQFISLGLNATYQDIINTTQYEKGRVSHVYLDRIPNIPYFFANAQAGVHFRNTVLQQDRLSLFWRGRFIEDYFLKWPSLGDPSNKHVIPSQFIQDIEVTYSAKNERYNVSFSSHNILDAKAYDQFRLQKPGRSFFLKIRYFLTNNS</sequence>
<evidence type="ECO:0000256" key="2">
    <source>
        <dbReference type="ARBA" id="ARBA00022448"/>
    </source>
</evidence>
<dbReference type="Pfam" id="PF13715">
    <property type="entry name" value="CarbopepD_reg_2"/>
    <property type="match status" value="1"/>
</dbReference>
<protein>
    <submittedName>
        <fullName evidence="14">TonB-dependent receptor</fullName>
    </submittedName>
</protein>
<dbReference type="Gene3D" id="2.40.170.20">
    <property type="entry name" value="TonB-dependent receptor, beta-barrel domain"/>
    <property type="match status" value="1"/>
</dbReference>
<keyword evidence="6 11" id="KW-0798">TonB box</keyword>
<evidence type="ECO:0000256" key="4">
    <source>
        <dbReference type="ARBA" id="ARBA00022692"/>
    </source>
</evidence>
<dbReference type="PANTHER" id="PTHR30069">
    <property type="entry name" value="TONB-DEPENDENT OUTER MEMBRANE RECEPTOR"/>
    <property type="match status" value="1"/>
</dbReference>
<evidence type="ECO:0000256" key="1">
    <source>
        <dbReference type="ARBA" id="ARBA00004571"/>
    </source>
</evidence>
<feature type="domain" description="TonB-dependent receptor-like beta-barrel" evidence="12">
    <location>
        <begin position="527"/>
        <end position="757"/>
    </location>
</feature>
<comment type="similarity">
    <text evidence="10 11">Belongs to the TonB-dependent receptor family.</text>
</comment>
<dbReference type="PROSITE" id="PS52016">
    <property type="entry name" value="TONB_DEPENDENT_REC_3"/>
    <property type="match status" value="1"/>
</dbReference>
<dbReference type="GO" id="GO:0015344">
    <property type="term" value="F:siderophore uptake transmembrane transporter activity"/>
    <property type="evidence" value="ECO:0007669"/>
    <property type="project" value="TreeGrafter"/>
</dbReference>
<dbReference type="Gene3D" id="2.60.40.1120">
    <property type="entry name" value="Carboxypeptidase-like, regulatory domain"/>
    <property type="match status" value="1"/>
</dbReference>
<dbReference type="InterPro" id="IPR012910">
    <property type="entry name" value="Plug_dom"/>
</dbReference>
<dbReference type="GO" id="GO:0044718">
    <property type="term" value="P:siderophore transmembrane transport"/>
    <property type="evidence" value="ECO:0007669"/>
    <property type="project" value="TreeGrafter"/>
</dbReference>
<organism evidence="14 15">
    <name type="scientific">Pontibacter diazotrophicus</name>
    <dbReference type="NCBI Taxonomy" id="1400979"/>
    <lineage>
        <taxon>Bacteria</taxon>
        <taxon>Pseudomonadati</taxon>
        <taxon>Bacteroidota</taxon>
        <taxon>Cytophagia</taxon>
        <taxon>Cytophagales</taxon>
        <taxon>Hymenobacteraceae</taxon>
        <taxon>Pontibacter</taxon>
    </lineage>
</organism>
<dbReference type="InterPro" id="IPR013784">
    <property type="entry name" value="Carb-bd-like_fold"/>
</dbReference>
<evidence type="ECO:0000256" key="5">
    <source>
        <dbReference type="ARBA" id="ARBA00022729"/>
    </source>
</evidence>
<evidence type="ECO:0000313" key="15">
    <source>
        <dbReference type="Proteomes" id="UP000256708"/>
    </source>
</evidence>